<dbReference type="SUPFAM" id="SSF46689">
    <property type="entry name" value="Homeodomain-like"/>
    <property type="match status" value="1"/>
</dbReference>
<dbReference type="Pfam" id="PF00440">
    <property type="entry name" value="TetR_N"/>
    <property type="match status" value="1"/>
</dbReference>
<keyword evidence="1" id="KW-0805">Transcription regulation</keyword>
<dbReference type="Pfam" id="PF21597">
    <property type="entry name" value="TetR_C_43"/>
    <property type="match status" value="1"/>
</dbReference>
<dbReference type="SUPFAM" id="SSF48498">
    <property type="entry name" value="Tetracyclin repressor-like, C-terminal domain"/>
    <property type="match status" value="1"/>
</dbReference>
<dbReference type="InterPro" id="IPR009057">
    <property type="entry name" value="Homeodomain-like_sf"/>
</dbReference>
<evidence type="ECO:0000313" key="6">
    <source>
        <dbReference type="EMBL" id="GAA4169806.1"/>
    </source>
</evidence>
<evidence type="ECO:0000313" key="7">
    <source>
        <dbReference type="Proteomes" id="UP001501079"/>
    </source>
</evidence>
<dbReference type="RefSeq" id="WP_344751857.1">
    <property type="nucleotide sequence ID" value="NZ_BAABBW010000001.1"/>
</dbReference>
<proteinExistence type="predicted"/>
<name>A0ABP7ZT52_9MICO</name>
<evidence type="ECO:0000256" key="3">
    <source>
        <dbReference type="ARBA" id="ARBA00023163"/>
    </source>
</evidence>
<dbReference type="InterPro" id="IPR001647">
    <property type="entry name" value="HTH_TetR"/>
</dbReference>
<evidence type="ECO:0000256" key="4">
    <source>
        <dbReference type="PROSITE-ProRule" id="PRU00335"/>
    </source>
</evidence>
<dbReference type="EMBL" id="BAABBW010000001">
    <property type="protein sequence ID" value="GAA4169806.1"/>
    <property type="molecule type" value="Genomic_DNA"/>
</dbReference>
<keyword evidence="3" id="KW-0804">Transcription</keyword>
<dbReference type="PROSITE" id="PS50977">
    <property type="entry name" value="HTH_TETR_2"/>
    <property type="match status" value="1"/>
</dbReference>
<dbReference type="PANTHER" id="PTHR30055">
    <property type="entry name" value="HTH-TYPE TRANSCRIPTIONAL REGULATOR RUTR"/>
    <property type="match status" value="1"/>
</dbReference>
<dbReference type="PANTHER" id="PTHR30055:SF234">
    <property type="entry name" value="HTH-TYPE TRANSCRIPTIONAL REGULATOR BETI"/>
    <property type="match status" value="1"/>
</dbReference>
<dbReference type="InterPro" id="IPR036271">
    <property type="entry name" value="Tet_transcr_reg_TetR-rel_C_sf"/>
</dbReference>
<accession>A0ABP7ZT52</accession>
<organism evidence="6 7">
    <name type="scientific">Gryllotalpicola koreensis</name>
    <dbReference type="NCBI Taxonomy" id="993086"/>
    <lineage>
        <taxon>Bacteria</taxon>
        <taxon>Bacillati</taxon>
        <taxon>Actinomycetota</taxon>
        <taxon>Actinomycetes</taxon>
        <taxon>Micrococcales</taxon>
        <taxon>Microbacteriaceae</taxon>
        <taxon>Gryllotalpicola</taxon>
    </lineage>
</organism>
<feature type="DNA-binding region" description="H-T-H motif" evidence="4">
    <location>
        <begin position="36"/>
        <end position="55"/>
    </location>
</feature>
<dbReference type="InterPro" id="IPR049445">
    <property type="entry name" value="TetR_SbtR-like_C"/>
</dbReference>
<evidence type="ECO:0000259" key="5">
    <source>
        <dbReference type="PROSITE" id="PS50977"/>
    </source>
</evidence>
<keyword evidence="7" id="KW-1185">Reference proteome</keyword>
<gene>
    <name evidence="6" type="primary">xdhR</name>
    <name evidence="6" type="ORF">GCM10022287_06720</name>
</gene>
<comment type="caution">
    <text evidence="6">The sequence shown here is derived from an EMBL/GenBank/DDBJ whole genome shotgun (WGS) entry which is preliminary data.</text>
</comment>
<dbReference type="InterPro" id="IPR050109">
    <property type="entry name" value="HTH-type_TetR-like_transc_reg"/>
</dbReference>
<protein>
    <submittedName>
        <fullName evidence="6">Purine salvage operon transcriptional regulator XdhR</fullName>
    </submittedName>
</protein>
<evidence type="ECO:0000256" key="2">
    <source>
        <dbReference type="ARBA" id="ARBA00023125"/>
    </source>
</evidence>
<reference evidence="7" key="1">
    <citation type="journal article" date="2019" name="Int. J. Syst. Evol. Microbiol.">
        <title>The Global Catalogue of Microorganisms (GCM) 10K type strain sequencing project: providing services to taxonomists for standard genome sequencing and annotation.</title>
        <authorList>
            <consortium name="The Broad Institute Genomics Platform"/>
            <consortium name="The Broad Institute Genome Sequencing Center for Infectious Disease"/>
            <person name="Wu L."/>
            <person name="Ma J."/>
        </authorList>
    </citation>
    <scope>NUCLEOTIDE SEQUENCE [LARGE SCALE GENOMIC DNA]</scope>
    <source>
        <strain evidence="7">JCM 17591</strain>
    </source>
</reference>
<feature type="domain" description="HTH tetR-type" evidence="5">
    <location>
        <begin position="15"/>
        <end position="73"/>
    </location>
</feature>
<keyword evidence="2 4" id="KW-0238">DNA-binding</keyword>
<dbReference type="Proteomes" id="UP001501079">
    <property type="component" value="Unassembled WGS sequence"/>
</dbReference>
<evidence type="ECO:0000256" key="1">
    <source>
        <dbReference type="ARBA" id="ARBA00023015"/>
    </source>
</evidence>
<dbReference type="Gene3D" id="1.10.357.10">
    <property type="entry name" value="Tetracycline Repressor, domain 2"/>
    <property type="match status" value="1"/>
</dbReference>
<sequence length="196" mass="21259">MPDTKPEVKKRADAQANYERILGVALEALTADPDASLNSIAKTAGVGAGTLYRHFPTRDHLVVAAYRHEVQELVDAAYSPWVAKLEPAVALRTWFDRMAQYGMTKTGLKSALDAATQSVPLERDEIHRALADAISHLLARGQQAGELRADLTAEDVLLAVGFLWRLDPASDWRPQASRLLDLVVDGLRAAPAPTAG</sequence>